<dbReference type="InterPro" id="IPR013105">
    <property type="entry name" value="TPR_2"/>
</dbReference>
<dbReference type="PROSITE" id="PS50005">
    <property type="entry name" value="TPR"/>
    <property type="match status" value="4"/>
</dbReference>
<feature type="chain" id="PRO_5002779831" evidence="4">
    <location>
        <begin position="18"/>
        <end position="200"/>
    </location>
</feature>
<accession>B2KC59</accession>
<dbReference type="PROSITE" id="PS51257">
    <property type="entry name" value="PROKAR_LIPOPROTEIN"/>
    <property type="match status" value="1"/>
</dbReference>
<protein>
    <submittedName>
        <fullName evidence="5">Putatively involved in type II secretion system</fullName>
    </submittedName>
</protein>
<keyword evidence="1" id="KW-0677">Repeat</keyword>
<evidence type="ECO:0000256" key="1">
    <source>
        <dbReference type="ARBA" id="ARBA00022737"/>
    </source>
</evidence>
<feature type="repeat" description="TPR" evidence="3">
    <location>
        <begin position="92"/>
        <end position="125"/>
    </location>
</feature>
<feature type="repeat" description="TPR" evidence="3">
    <location>
        <begin position="24"/>
        <end position="57"/>
    </location>
</feature>
<dbReference type="EMBL" id="CP001055">
    <property type="protein sequence ID" value="ACC98186.1"/>
    <property type="molecule type" value="Genomic_DNA"/>
</dbReference>
<reference evidence="5 6" key="1">
    <citation type="journal article" date="2009" name="Appl. Environ. Microbiol.">
        <title>Genomic analysis of 'Elusimicrobium minutum,' the first cultivated representative of the phylum 'Elusimicrobia' (formerly termite group 1).</title>
        <authorList>
            <person name="Herlemann D.P.R."/>
            <person name="Geissinger O."/>
            <person name="Ikeda-Ohtsubo W."/>
            <person name="Kunin V."/>
            <person name="Sun H."/>
            <person name="Lapidus A."/>
            <person name="Hugenholtz P."/>
            <person name="Brune A."/>
        </authorList>
    </citation>
    <scope>NUCLEOTIDE SEQUENCE [LARGE SCALE GENOMIC DNA]</scope>
    <source>
        <strain evidence="5 6">Pei191</strain>
    </source>
</reference>
<sequence length="200" mass="21959">MKKLIIFLSVCILGACASLPLPTSSEYVARGEGYHRDGKLEKAVKSFDKAVKINPGNAAAYASRGAAYFYMQDYEKASEDFIKAIDIDPANVAAYSALGASMAALGENEKALFFISKALENKPDNPESLLSRGSIFFAMEMYSDAVRDFSRVIELRPCVDAFIARAEAFKALGYNDYAEIDIQSAKSGRYPMHLNSLVNY</sequence>
<keyword evidence="4" id="KW-0732">Signal</keyword>
<organism evidence="5 6">
    <name type="scientific">Elusimicrobium minutum (strain Pei191)</name>
    <dbReference type="NCBI Taxonomy" id="445932"/>
    <lineage>
        <taxon>Bacteria</taxon>
        <taxon>Pseudomonadati</taxon>
        <taxon>Elusimicrobiota</taxon>
        <taxon>Elusimicrobia</taxon>
        <taxon>Elusimicrobiales</taxon>
        <taxon>Elusimicrobiaceae</taxon>
        <taxon>Elusimicrobium</taxon>
    </lineage>
</organism>
<dbReference type="PANTHER" id="PTHR44858">
    <property type="entry name" value="TETRATRICOPEPTIDE REPEAT PROTEIN 6"/>
    <property type="match status" value="1"/>
</dbReference>
<feature type="repeat" description="TPR" evidence="3">
    <location>
        <begin position="126"/>
        <end position="159"/>
    </location>
</feature>
<dbReference type="AlphaFoldDB" id="B2KC59"/>
<dbReference type="Pfam" id="PF13414">
    <property type="entry name" value="TPR_11"/>
    <property type="match status" value="1"/>
</dbReference>
<dbReference type="PROSITE" id="PS50293">
    <property type="entry name" value="TPR_REGION"/>
    <property type="match status" value="2"/>
</dbReference>
<dbReference type="PANTHER" id="PTHR44858:SF1">
    <property type="entry name" value="UDP-N-ACETYLGLUCOSAMINE--PEPTIDE N-ACETYLGLUCOSAMINYLTRANSFERASE SPINDLY-RELATED"/>
    <property type="match status" value="1"/>
</dbReference>
<evidence type="ECO:0000256" key="2">
    <source>
        <dbReference type="ARBA" id="ARBA00022803"/>
    </source>
</evidence>
<dbReference type="SUPFAM" id="SSF48452">
    <property type="entry name" value="TPR-like"/>
    <property type="match status" value="1"/>
</dbReference>
<dbReference type="Gene3D" id="1.25.40.10">
    <property type="entry name" value="Tetratricopeptide repeat domain"/>
    <property type="match status" value="2"/>
</dbReference>
<dbReference type="RefSeq" id="WP_012414801.1">
    <property type="nucleotide sequence ID" value="NC_010644.1"/>
</dbReference>
<evidence type="ECO:0000256" key="4">
    <source>
        <dbReference type="SAM" id="SignalP"/>
    </source>
</evidence>
<keyword evidence="6" id="KW-1185">Reference proteome</keyword>
<dbReference type="OrthoDB" id="1523318at2"/>
<gene>
    <name evidence="5" type="ordered locus">Emin_0631</name>
</gene>
<dbReference type="KEGG" id="emi:Emin_0631"/>
<dbReference type="SMART" id="SM00028">
    <property type="entry name" value="TPR"/>
    <property type="match status" value="4"/>
</dbReference>
<evidence type="ECO:0000256" key="3">
    <source>
        <dbReference type="PROSITE-ProRule" id="PRU00339"/>
    </source>
</evidence>
<dbReference type="HOGENOM" id="CLU_1364419_0_0_0"/>
<evidence type="ECO:0000313" key="6">
    <source>
        <dbReference type="Proteomes" id="UP000001029"/>
    </source>
</evidence>
<feature type="repeat" description="TPR" evidence="3">
    <location>
        <begin position="58"/>
        <end position="91"/>
    </location>
</feature>
<keyword evidence="2 3" id="KW-0802">TPR repeat</keyword>
<dbReference type="Pfam" id="PF07719">
    <property type="entry name" value="TPR_2"/>
    <property type="match status" value="1"/>
</dbReference>
<feature type="signal peptide" evidence="4">
    <location>
        <begin position="1"/>
        <end position="17"/>
    </location>
</feature>
<proteinExistence type="predicted"/>
<dbReference type="InterPro" id="IPR019734">
    <property type="entry name" value="TPR_rpt"/>
</dbReference>
<dbReference type="InterPro" id="IPR050498">
    <property type="entry name" value="Ycf3"/>
</dbReference>
<evidence type="ECO:0000313" key="5">
    <source>
        <dbReference type="EMBL" id="ACC98186.1"/>
    </source>
</evidence>
<dbReference type="Proteomes" id="UP000001029">
    <property type="component" value="Chromosome"/>
</dbReference>
<dbReference type="STRING" id="445932.Emin_0631"/>
<name>B2KC59_ELUMP</name>
<dbReference type="InterPro" id="IPR011990">
    <property type="entry name" value="TPR-like_helical_dom_sf"/>
</dbReference>